<comment type="similarity">
    <text evidence="2">Belongs to the peptidase S54 family.</text>
</comment>
<organism evidence="9 10">
    <name type="scientific">Oikeobacillus pervagus</name>
    <dbReference type="NCBI Taxonomy" id="1325931"/>
    <lineage>
        <taxon>Bacteria</taxon>
        <taxon>Bacillati</taxon>
        <taxon>Bacillota</taxon>
        <taxon>Bacilli</taxon>
        <taxon>Bacillales</taxon>
        <taxon>Bacillaceae</taxon>
        <taxon>Oikeobacillus</taxon>
    </lineage>
</organism>
<dbReference type="AlphaFoldDB" id="A0AAJ1WKB8"/>
<dbReference type="SUPFAM" id="SSF144091">
    <property type="entry name" value="Rhomboid-like"/>
    <property type="match status" value="1"/>
</dbReference>
<accession>A0AAJ1WKB8</accession>
<feature type="transmembrane region" description="Helical" evidence="7">
    <location>
        <begin position="122"/>
        <end position="142"/>
    </location>
</feature>
<feature type="transmembrane region" description="Helical" evidence="7">
    <location>
        <begin position="65"/>
        <end position="85"/>
    </location>
</feature>
<name>A0AAJ1WKB8_9BACI</name>
<evidence type="ECO:0000256" key="7">
    <source>
        <dbReference type="SAM" id="Phobius"/>
    </source>
</evidence>
<keyword evidence="6 7" id="KW-0472">Membrane</keyword>
<dbReference type="GO" id="GO:0006508">
    <property type="term" value="P:proteolysis"/>
    <property type="evidence" value="ECO:0007669"/>
    <property type="project" value="UniProtKB-KW"/>
</dbReference>
<comment type="subcellular location">
    <subcellularLocation>
        <location evidence="1">Membrane</location>
        <topology evidence="1">Multi-pass membrane protein</topology>
    </subcellularLocation>
</comment>
<keyword evidence="4" id="KW-0378">Hydrolase</keyword>
<dbReference type="RefSeq" id="WP_307258650.1">
    <property type="nucleotide sequence ID" value="NZ_JAUSUC010000059.1"/>
</dbReference>
<comment type="caution">
    <text evidence="9">The sequence shown here is derived from an EMBL/GenBank/DDBJ whole genome shotgun (WGS) entry which is preliminary data.</text>
</comment>
<proteinExistence type="inferred from homology"/>
<evidence type="ECO:0000313" key="10">
    <source>
        <dbReference type="Proteomes" id="UP001237207"/>
    </source>
</evidence>
<feature type="transmembrane region" description="Helical" evidence="7">
    <location>
        <begin position="154"/>
        <end position="169"/>
    </location>
</feature>
<dbReference type="Gene3D" id="1.20.1540.10">
    <property type="entry name" value="Rhomboid-like"/>
    <property type="match status" value="1"/>
</dbReference>
<dbReference type="GO" id="GO:0016020">
    <property type="term" value="C:membrane"/>
    <property type="evidence" value="ECO:0007669"/>
    <property type="project" value="UniProtKB-SubCell"/>
</dbReference>
<evidence type="ECO:0000259" key="8">
    <source>
        <dbReference type="Pfam" id="PF01694"/>
    </source>
</evidence>
<dbReference type="Pfam" id="PF01694">
    <property type="entry name" value="Rhomboid"/>
    <property type="match status" value="1"/>
</dbReference>
<dbReference type="PANTHER" id="PTHR43731">
    <property type="entry name" value="RHOMBOID PROTEASE"/>
    <property type="match status" value="1"/>
</dbReference>
<evidence type="ECO:0000256" key="6">
    <source>
        <dbReference type="ARBA" id="ARBA00023136"/>
    </source>
</evidence>
<keyword evidence="9" id="KW-0645">Protease</keyword>
<evidence type="ECO:0000256" key="2">
    <source>
        <dbReference type="ARBA" id="ARBA00009045"/>
    </source>
</evidence>
<gene>
    <name evidence="9" type="ORF">J2S13_003047</name>
</gene>
<sequence>MFLRTESFSQFIRYYPIITIIITIHILAYILLFIPFFPSIAFYQTFAGTNIYIANGEWWRLFSPIFLHSSFAHLFFNSISLIIFGPPLEKILTKYPFLFLYICSGIIGNIATFLLMPATYSHIGSSGAIFGLFGTYFSLYLFKSSLITNEHKKVILPIIILAGIMTFGQPNINFISHLSGFIAGVAFGYFYTSRRKPTF</sequence>
<dbReference type="InterPro" id="IPR022764">
    <property type="entry name" value="Peptidase_S54_rhomboid_dom"/>
</dbReference>
<keyword evidence="3 7" id="KW-0812">Transmembrane</keyword>
<evidence type="ECO:0000256" key="3">
    <source>
        <dbReference type="ARBA" id="ARBA00022692"/>
    </source>
</evidence>
<dbReference type="GO" id="GO:0004252">
    <property type="term" value="F:serine-type endopeptidase activity"/>
    <property type="evidence" value="ECO:0007669"/>
    <property type="project" value="InterPro"/>
</dbReference>
<evidence type="ECO:0000256" key="1">
    <source>
        <dbReference type="ARBA" id="ARBA00004141"/>
    </source>
</evidence>
<keyword evidence="10" id="KW-1185">Reference proteome</keyword>
<feature type="domain" description="Peptidase S54 rhomboid" evidence="8">
    <location>
        <begin position="56"/>
        <end position="192"/>
    </location>
</feature>
<dbReference type="Proteomes" id="UP001237207">
    <property type="component" value="Unassembled WGS sequence"/>
</dbReference>
<keyword evidence="5 7" id="KW-1133">Transmembrane helix</keyword>
<dbReference type="PANTHER" id="PTHR43731:SF14">
    <property type="entry name" value="PRESENILIN-ASSOCIATED RHOMBOID-LIKE PROTEIN, MITOCHONDRIAL"/>
    <property type="match status" value="1"/>
</dbReference>
<protein>
    <submittedName>
        <fullName evidence="9">Membrane associated rhomboid family serine protease</fullName>
    </submittedName>
</protein>
<feature type="transmembrane region" description="Helical" evidence="7">
    <location>
        <begin position="12"/>
        <end position="37"/>
    </location>
</feature>
<dbReference type="EMBL" id="JAUSUC010000059">
    <property type="protein sequence ID" value="MDQ0216585.1"/>
    <property type="molecule type" value="Genomic_DNA"/>
</dbReference>
<reference evidence="9" key="1">
    <citation type="submission" date="2023-07" db="EMBL/GenBank/DDBJ databases">
        <title>Genomic Encyclopedia of Type Strains, Phase IV (KMG-IV): sequencing the most valuable type-strain genomes for metagenomic binning, comparative biology and taxonomic classification.</title>
        <authorList>
            <person name="Goeker M."/>
        </authorList>
    </citation>
    <scope>NUCLEOTIDE SEQUENCE</scope>
    <source>
        <strain evidence="9">DSM 23947</strain>
    </source>
</reference>
<evidence type="ECO:0000256" key="4">
    <source>
        <dbReference type="ARBA" id="ARBA00022801"/>
    </source>
</evidence>
<dbReference type="InterPro" id="IPR050925">
    <property type="entry name" value="Rhomboid_protease_S54"/>
</dbReference>
<evidence type="ECO:0000256" key="5">
    <source>
        <dbReference type="ARBA" id="ARBA00022989"/>
    </source>
</evidence>
<evidence type="ECO:0000313" key="9">
    <source>
        <dbReference type="EMBL" id="MDQ0216585.1"/>
    </source>
</evidence>
<feature type="transmembrane region" description="Helical" evidence="7">
    <location>
        <begin position="175"/>
        <end position="192"/>
    </location>
</feature>
<dbReference type="InterPro" id="IPR035952">
    <property type="entry name" value="Rhomboid-like_sf"/>
</dbReference>
<feature type="transmembrane region" description="Helical" evidence="7">
    <location>
        <begin position="97"/>
        <end position="116"/>
    </location>
</feature>